<evidence type="ECO:0000313" key="2">
    <source>
        <dbReference type="EMBL" id="GIM78544.1"/>
    </source>
</evidence>
<organism evidence="2 3">
    <name type="scientific">Winogradskya consettensis</name>
    <dbReference type="NCBI Taxonomy" id="113560"/>
    <lineage>
        <taxon>Bacteria</taxon>
        <taxon>Bacillati</taxon>
        <taxon>Actinomycetota</taxon>
        <taxon>Actinomycetes</taxon>
        <taxon>Micromonosporales</taxon>
        <taxon>Micromonosporaceae</taxon>
        <taxon>Winogradskya</taxon>
    </lineage>
</organism>
<protein>
    <recommendedName>
        <fullName evidence="4">PPE family domain-containing protein</fullName>
    </recommendedName>
</protein>
<gene>
    <name evidence="2" type="ORF">Aco04nite_60940</name>
</gene>
<reference evidence="2" key="1">
    <citation type="submission" date="2021-03" db="EMBL/GenBank/DDBJ databases">
        <title>Whole genome shotgun sequence of Actinoplanes consettensis NBRC 14913.</title>
        <authorList>
            <person name="Komaki H."/>
            <person name="Tamura T."/>
        </authorList>
    </citation>
    <scope>NUCLEOTIDE SEQUENCE</scope>
    <source>
        <strain evidence="2">NBRC 14913</strain>
    </source>
</reference>
<feature type="compositionally biased region" description="Low complexity" evidence="1">
    <location>
        <begin position="266"/>
        <end position="282"/>
    </location>
</feature>
<feature type="region of interest" description="Disordered" evidence="1">
    <location>
        <begin position="192"/>
        <end position="282"/>
    </location>
</feature>
<comment type="caution">
    <text evidence="2">The sequence shown here is derived from an EMBL/GenBank/DDBJ whole genome shotgun (WGS) entry which is preliminary data.</text>
</comment>
<dbReference type="Proteomes" id="UP000680865">
    <property type="component" value="Unassembled WGS sequence"/>
</dbReference>
<evidence type="ECO:0000313" key="3">
    <source>
        <dbReference type="Proteomes" id="UP000680865"/>
    </source>
</evidence>
<evidence type="ECO:0008006" key="4">
    <source>
        <dbReference type="Google" id="ProtNLM"/>
    </source>
</evidence>
<feature type="compositionally biased region" description="Polar residues" evidence="1">
    <location>
        <begin position="227"/>
        <end position="258"/>
    </location>
</feature>
<dbReference type="AlphaFoldDB" id="A0A919SVR1"/>
<feature type="compositionally biased region" description="Gly residues" evidence="1">
    <location>
        <begin position="410"/>
        <end position="433"/>
    </location>
</feature>
<accession>A0A919SVR1</accession>
<feature type="compositionally biased region" description="Basic and acidic residues" evidence="1">
    <location>
        <begin position="452"/>
        <end position="465"/>
    </location>
</feature>
<feature type="region of interest" description="Disordered" evidence="1">
    <location>
        <begin position="137"/>
        <end position="167"/>
    </location>
</feature>
<dbReference type="EMBL" id="BOQP01000035">
    <property type="protein sequence ID" value="GIM78544.1"/>
    <property type="molecule type" value="Genomic_DNA"/>
</dbReference>
<sequence length="498" mass="49701">MLTAEGGSGGYGGTNWNDKDVRAMWSAIEGHDTDAYFNVVTKGWQATAELIGQHISNVQDYRDNLAVAWPPSKSAASAAYIERLNELLKHLDQTLTATSTNITAVRVVMQDLAVAQIQLKPILEQYEANDKLNLAWQSQQNSPSPTPTPSPSPSGAKPTPPVSSAEQEKLNYQARSIMFNLSSTVMSSHASLQEPKAYMPGSGVDIGDSGEKREDNNGTATLGAPFVSSTGGSSGDSPRSVGSTPNSSHAVSPVSPTATVPGAQHPVVSTPGVNPVVTTPGSGPVLGGVGPGSVLTPPGGVSAPLPGGLPASGALPGVSVGGLPGVVPTSGFLPGGGAIAPGGLVKPGALGAPATRTAMPSGGVIGARPGSGVIGQMPGAGGSPSRLGGSGRVNPVGGVIGQQGSTPGAGANGRTGAAAGGRQGGGVRSGGPQGATRSGSGNMLGQHGRSARRNDDHDEMSHWDPDNPWVTDEGVDPVLMPSAEAGPVDPGPAIGYRR</sequence>
<keyword evidence="3" id="KW-1185">Reference proteome</keyword>
<evidence type="ECO:0000256" key="1">
    <source>
        <dbReference type="SAM" id="MobiDB-lite"/>
    </source>
</evidence>
<feature type="region of interest" description="Disordered" evidence="1">
    <location>
        <begin position="373"/>
        <end position="498"/>
    </location>
</feature>
<proteinExistence type="predicted"/>
<dbReference type="RefSeq" id="WP_213000642.1">
    <property type="nucleotide sequence ID" value="NZ_BAAATW010000001.1"/>
</dbReference>
<name>A0A919SVR1_9ACTN</name>